<dbReference type="InterPro" id="IPR015943">
    <property type="entry name" value="WD40/YVTN_repeat-like_dom_sf"/>
</dbReference>
<evidence type="ECO:0000256" key="1">
    <source>
        <dbReference type="ARBA" id="ARBA00004123"/>
    </source>
</evidence>
<feature type="region of interest" description="Disordered" evidence="4">
    <location>
        <begin position="894"/>
        <end position="913"/>
    </location>
</feature>
<organism evidence="5 8">
    <name type="scientific">Medicago truncatula</name>
    <name type="common">Barrel medic</name>
    <name type="synonym">Medicago tribuloides</name>
    <dbReference type="NCBI Taxonomy" id="3880"/>
    <lineage>
        <taxon>Eukaryota</taxon>
        <taxon>Viridiplantae</taxon>
        <taxon>Streptophyta</taxon>
        <taxon>Embryophyta</taxon>
        <taxon>Tracheophyta</taxon>
        <taxon>Spermatophyta</taxon>
        <taxon>Magnoliopsida</taxon>
        <taxon>eudicotyledons</taxon>
        <taxon>Gunneridae</taxon>
        <taxon>Pentapetalae</taxon>
        <taxon>rosids</taxon>
        <taxon>fabids</taxon>
        <taxon>Fabales</taxon>
        <taxon>Fabaceae</taxon>
        <taxon>Papilionoideae</taxon>
        <taxon>50 kb inversion clade</taxon>
        <taxon>NPAAA clade</taxon>
        <taxon>Hologalegina</taxon>
        <taxon>IRL clade</taxon>
        <taxon>Trifolieae</taxon>
        <taxon>Medicago</taxon>
    </lineage>
</organism>
<evidence type="ECO:0000256" key="4">
    <source>
        <dbReference type="SAM" id="MobiDB-lite"/>
    </source>
</evidence>
<evidence type="ECO:0000256" key="2">
    <source>
        <dbReference type="ARBA" id="ARBA00023163"/>
    </source>
</evidence>
<feature type="compositionally biased region" description="Polar residues" evidence="4">
    <location>
        <begin position="352"/>
        <end position="361"/>
    </location>
</feature>
<gene>
    <name evidence="7" type="primary">25483858</name>
    <name evidence="5" type="ordered locus">MTR_1g060580</name>
    <name evidence="6" type="ORF">MtrunA17_Chr1g0178981</name>
</gene>
<feature type="compositionally biased region" description="Basic residues" evidence="4">
    <location>
        <begin position="336"/>
        <end position="348"/>
    </location>
</feature>
<feature type="region of interest" description="Disordered" evidence="4">
    <location>
        <begin position="378"/>
        <end position="432"/>
    </location>
</feature>
<dbReference type="GO" id="GO:0005634">
    <property type="term" value="C:nucleus"/>
    <property type="evidence" value="ECO:0007669"/>
    <property type="project" value="UniProtKB-SubCell"/>
</dbReference>
<reference evidence="6" key="5">
    <citation type="journal article" date="2018" name="Nat. Plants">
        <title>Whole-genome landscape of Medicago truncatula symbiotic genes.</title>
        <authorList>
            <person name="Pecrix Y."/>
            <person name="Gamas P."/>
            <person name="Carrere S."/>
        </authorList>
    </citation>
    <scope>NUCLEOTIDE SEQUENCE</scope>
    <source>
        <tissue evidence="6">Leaves</tissue>
    </source>
</reference>
<dbReference type="EMBL" id="CM001217">
    <property type="protein sequence ID" value="KEH42063.1"/>
    <property type="molecule type" value="Genomic_DNA"/>
</dbReference>
<dbReference type="GO" id="GO:0006383">
    <property type="term" value="P:transcription by RNA polymerase III"/>
    <property type="evidence" value="ECO:0000318"/>
    <property type="project" value="GO_Central"/>
</dbReference>
<dbReference type="EMBL" id="PSQE01000001">
    <property type="protein sequence ID" value="RHN79587.1"/>
    <property type="molecule type" value="Genomic_DNA"/>
</dbReference>
<dbReference type="SUPFAM" id="SSF50978">
    <property type="entry name" value="WD40 repeat-like"/>
    <property type="match status" value="1"/>
</dbReference>
<feature type="compositionally biased region" description="Basic residues" evidence="4">
    <location>
        <begin position="289"/>
        <end position="298"/>
    </location>
</feature>
<reference evidence="5 8" key="1">
    <citation type="journal article" date="2011" name="Nature">
        <title>The Medicago genome provides insight into the evolution of rhizobial symbioses.</title>
        <authorList>
            <person name="Young N.D."/>
            <person name="Debelle F."/>
            <person name="Oldroyd G.E."/>
            <person name="Geurts R."/>
            <person name="Cannon S.B."/>
            <person name="Udvardi M.K."/>
            <person name="Benedito V.A."/>
            <person name="Mayer K.F."/>
            <person name="Gouzy J."/>
            <person name="Schoof H."/>
            <person name="Van de Peer Y."/>
            <person name="Proost S."/>
            <person name="Cook D.R."/>
            <person name="Meyers B.C."/>
            <person name="Spannagl M."/>
            <person name="Cheung F."/>
            <person name="De Mita S."/>
            <person name="Krishnakumar V."/>
            <person name="Gundlach H."/>
            <person name="Zhou S."/>
            <person name="Mudge J."/>
            <person name="Bharti A.K."/>
            <person name="Murray J.D."/>
            <person name="Naoumkina M.A."/>
            <person name="Rosen B."/>
            <person name="Silverstein K.A."/>
            <person name="Tang H."/>
            <person name="Rombauts S."/>
            <person name="Zhao P.X."/>
            <person name="Zhou P."/>
            <person name="Barbe V."/>
            <person name="Bardou P."/>
            <person name="Bechner M."/>
            <person name="Bellec A."/>
            <person name="Berger A."/>
            <person name="Berges H."/>
            <person name="Bidwell S."/>
            <person name="Bisseling T."/>
            <person name="Choisne N."/>
            <person name="Couloux A."/>
            <person name="Denny R."/>
            <person name="Deshpande S."/>
            <person name="Dai X."/>
            <person name="Doyle J.J."/>
            <person name="Dudez A.M."/>
            <person name="Farmer A.D."/>
            <person name="Fouteau S."/>
            <person name="Franken C."/>
            <person name="Gibelin C."/>
            <person name="Gish J."/>
            <person name="Goldstein S."/>
            <person name="Gonzalez A.J."/>
            <person name="Green P.J."/>
            <person name="Hallab A."/>
            <person name="Hartog M."/>
            <person name="Hua A."/>
            <person name="Humphray S.J."/>
            <person name="Jeong D.H."/>
            <person name="Jing Y."/>
            <person name="Jocker A."/>
            <person name="Kenton S.M."/>
            <person name="Kim D.J."/>
            <person name="Klee K."/>
            <person name="Lai H."/>
            <person name="Lang C."/>
            <person name="Lin S."/>
            <person name="Macmil S.L."/>
            <person name="Magdelenat G."/>
            <person name="Matthews L."/>
            <person name="McCorrison J."/>
            <person name="Monaghan E.L."/>
            <person name="Mun J.H."/>
            <person name="Najar F.Z."/>
            <person name="Nicholson C."/>
            <person name="Noirot C."/>
            <person name="O'Bleness M."/>
            <person name="Paule C.R."/>
            <person name="Poulain J."/>
            <person name="Prion F."/>
            <person name="Qin B."/>
            <person name="Qu C."/>
            <person name="Retzel E.F."/>
            <person name="Riddle C."/>
            <person name="Sallet E."/>
            <person name="Samain S."/>
            <person name="Samson N."/>
            <person name="Sanders I."/>
            <person name="Saurat O."/>
            <person name="Scarpelli C."/>
            <person name="Schiex T."/>
            <person name="Segurens B."/>
            <person name="Severin A.J."/>
            <person name="Sherrier D.J."/>
            <person name="Shi R."/>
            <person name="Sims S."/>
            <person name="Singer S.R."/>
            <person name="Sinharoy S."/>
            <person name="Sterck L."/>
            <person name="Viollet A."/>
            <person name="Wang B.B."/>
            <person name="Wang K."/>
            <person name="Wang M."/>
            <person name="Wang X."/>
            <person name="Warfsmann J."/>
            <person name="Weissenbach J."/>
            <person name="White D.D."/>
            <person name="White J.D."/>
            <person name="Wiley G.B."/>
            <person name="Wincker P."/>
            <person name="Xing Y."/>
            <person name="Yang L."/>
            <person name="Yao Z."/>
            <person name="Ying F."/>
            <person name="Zhai J."/>
            <person name="Zhou L."/>
            <person name="Zuber A."/>
            <person name="Denarie J."/>
            <person name="Dixon R.A."/>
            <person name="May G.D."/>
            <person name="Schwartz D.C."/>
            <person name="Rogers J."/>
            <person name="Quetier F."/>
            <person name="Town C.D."/>
            <person name="Roe B.A."/>
        </authorList>
    </citation>
    <scope>NUCLEOTIDE SEQUENCE [LARGE SCALE GENOMIC DNA]</scope>
    <source>
        <strain evidence="5">A17</strain>
        <strain evidence="7 8">cv. Jemalong A17</strain>
    </source>
</reference>
<feature type="compositionally biased region" description="Basic residues" evidence="4">
    <location>
        <begin position="875"/>
        <end position="884"/>
    </location>
</feature>
<feature type="compositionally biased region" description="Basic residues" evidence="4">
    <location>
        <begin position="19"/>
        <end position="29"/>
    </location>
</feature>
<feature type="region of interest" description="Disordered" evidence="4">
    <location>
        <begin position="335"/>
        <end position="361"/>
    </location>
</feature>
<reference evidence="5 8" key="2">
    <citation type="journal article" date="2014" name="BMC Genomics">
        <title>An improved genome release (version Mt4.0) for the model legume Medicago truncatula.</title>
        <authorList>
            <person name="Tang H."/>
            <person name="Krishnakumar V."/>
            <person name="Bidwell S."/>
            <person name="Rosen B."/>
            <person name="Chan A."/>
            <person name="Zhou S."/>
            <person name="Gentzbittel L."/>
            <person name="Childs K.L."/>
            <person name="Yandell M."/>
            <person name="Gundlach H."/>
            <person name="Mayer K.F."/>
            <person name="Schwartz D.C."/>
            <person name="Town C.D."/>
        </authorList>
    </citation>
    <scope>GENOME REANNOTATION</scope>
    <source>
        <strain evidence="5">A17</strain>
        <strain evidence="7 8">cv. Jemalong A17</strain>
    </source>
</reference>
<protein>
    <submittedName>
        <fullName evidence="6">Putative transcription factor WD40-like family</fullName>
    </submittedName>
    <submittedName>
        <fullName evidence="5">Transducin/WD40 repeat protein</fullName>
    </submittedName>
</protein>
<sequence>MEEEKDNLSIATLFNIKERKKKKKKKKTKANKESESVADDSATAANHEGGGGSTSSGANPKISLFDISAENFFEDMDTIAKLCGEEERNIAVEQSEIKRMFSSVTFLREWKDFKYPSKSIRFSYGIGSSECYERNDIKDDINLPQFSSATVPKHNMQKEEQLGDAKPQESKDFVMNVGGSVWALDWCPRMHGEPDCSIKCEFIAVAAHPPGSSYHKMGASLTGRGAVQIWCLLNSREHNEEVSYLPGKKEKKPKKDTATNDKSIEIKRPRGRPRKNPTENNEEISPITNKRKRGRPKKNPTAIAVDSTNCGTKYIASGSVPNGNNENNEEILRITYKSKKRPKGRPKKNSKDGTVSDPNCENQFVPLTVQLPDSAEFISPDVVPGSSDEHHSQQFSNTKGKNAKKAAANTKGKNAKKAAANTKGKNAKKAASAYDSETLVARSRLDINHRERSCSPDTSRPLLIQCENEANHQPHGSPVLEPQASTCPIPQNVALPRVVSCLAHNGKVAWDVKWRPLSNLDSSCKHRMGYLAVLLGNGSLEVWEVPLPHALRAVYTQKEGTDPRFIKLEPVFKCSMLKRGSLQSIPLTVEWSVTPPHDYLLAGCHDGTVALWKFSTNSSTKCDDTKPILCFGGDTVPIRTVAWAPFEGDPETSNLIVTAGHEGLKFWDLRNPFRPLRLLQPSQRIIYSLDWQSKPSCIIMCFEDGTMKTISLAKAANDLPVTGTIYTGKKQPWLHGTTYSSYAIWSVQVSPITGMVAYCGADGAAVRFQLTTKAVETDHSHNRLPFFLCGSVTEEESTIIVNTPVSNSPFPLKPLERGRYSESFRDLLSKSRIAYNQMIKASTNDCHILALCDGDNMGLESVSEEALSSREQTKRPKLSCSRKKKSAESTALVCRDGAPTNTPGVDNEKPDSETIPEVFPPKMAALHKVRWNVNKGSERWLCFGGANGLVRCQEIVFSNIDKKMALKR</sequence>
<dbReference type="KEGG" id="mtr:25483858"/>
<reference evidence="9" key="4">
    <citation type="journal article" date="2018" name="Nat. Plants">
        <title>Whole-genome landscape of Medicago truncatula symbiotic genes.</title>
        <authorList>
            <person name="Pecrix Y."/>
            <person name="Staton S.E."/>
            <person name="Sallet E."/>
            <person name="Lelandais-Briere C."/>
            <person name="Moreau S."/>
            <person name="Carrere S."/>
            <person name="Blein T."/>
            <person name="Jardinaud M.F."/>
            <person name="Latrasse D."/>
            <person name="Zouine M."/>
            <person name="Zahm M."/>
            <person name="Kreplak J."/>
            <person name="Mayjonade B."/>
            <person name="Satge C."/>
            <person name="Perez M."/>
            <person name="Cauet S."/>
            <person name="Marande W."/>
            <person name="Chantry-Darmon C."/>
            <person name="Lopez-Roques C."/>
            <person name="Bouchez O."/>
            <person name="Berard A."/>
            <person name="Debelle F."/>
            <person name="Munos S."/>
            <person name="Bendahmane A."/>
            <person name="Berges H."/>
            <person name="Niebel A."/>
            <person name="Buitink J."/>
            <person name="Frugier F."/>
            <person name="Benhamed M."/>
            <person name="Crespi M."/>
            <person name="Gouzy J."/>
            <person name="Gamas P."/>
        </authorList>
    </citation>
    <scope>NUCLEOTIDE SEQUENCE [LARGE SCALE GENOMIC DNA]</scope>
    <source>
        <strain evidence="9">cv. Jemalong A17</strain>
    </source>
</reference>
<dbReference type="InterPro" id="IPR052416">
    <property type="entry name" value="GTF3C_component"/>
</dbReference>
<keyword evidence="8" id="KW-1185">Reference proteome</keyword>
<feature type="region of interest" description="Disordered" evidence="4">
    <location>
        <begin position="19"/>
        <end position="60"/>
    </location>
</feature>
<accession>A0A072VKV4</accession>
<dbReference type="OrthoDB" id="4703at2759"/>
<dbReference type="Gene3D" id="2.130.10.10">
    <property type="entry name" value="YVTN repeat-like/Quinoprotein amine dehydrogenase"/>
    <property type="match status" value="1"/>
</dbReference>
<evidence type="ECO:0000313" key="6">
    <source>
        <dbReference type="EMBL" id="RHN79587.1"/>
    </source>
</evidence>
<evidence type="ECO:0000313" key="8">
    <source>
        <dbReference type="Proteomes" id="UP000002051"/>
    </source>
</evidence>
<dbReference type="InterPro" id="IPR036322">
    <property type="entry name" value="WD40_repeat_dom_sf"/>
</dbReference>
<evidence type="ECO:0000313" key="5">
    <source>
        <dbReference type="EMBL" id="KEH42063.1"/>
    </source>
</evidence>
<keyword evidence="2" id="KW-0804">Transcription</keyword>
<feature type="region of interest" description="Disordered" evidence="4">
    <location>
        <begin position="241"/>
        <end position="306"/>
    </location>
</feature>
<dbReference type="SMART" id="SM00320">
    <property type="entry name" value="WD40"/>
    <property type="match status" value="5"/>
</dbReference>
<proteinExistence type="predicted"/>
<feature type="region of interest" description="Disordered" evidence="4">
    <location>
        <begin position="864"/>
        <end position="884"/>
    </location>
</feature>
<dbReference type="Proteomes" id="UP000002051">
    <property type="component" value="Unassembled WGS sequence"/>
</dbReference>
<keyword evidence="3" id="KW-0539">Nucleus</keyword>
<evidence type="ECO:0000313" key="9">
    <source>
        <dbReference type="Proteomes" id="UP000265566"/>
    </source>
</evidence>
<dbReference type="PANTHER" id="PTHR15052">
    <property type="entry name" value="RNA POLYMERASE III TRANSCRIPTION INITIATION FACTOR COMPLEX SUBUNIT"/>
    <property type="match status" value="1"/>
</dbReference>
<name>A0A072VKV4_MEDTR</name>
<feature type="compositionally biased region" description="Low complexity" evidence="4">
    <location>
        <begin position="397"/>
        <end position="424"/>
    </location>
</feature>
<dbReference type="STRING" id="3880.A0A072VKV4"/>
<reference evidence="7" key="3">
    <citation type="submission" date="2015-04" db="UniProtKB">
        <authorList>
            <consortium name="EnsemblPlants"/>
        </authorList>
    </citation>
    <scope>IDENTIFICATION</scope>
    <source>
        <strain evidence="7">cv. Jemalong A17</strain>
    </source>
</reference>
<dbReference type="GO" id="GO:0000127">
    <property type="term" value="C:transcription factor TFIIIC complex"/>
    <property type="evidence" value="ECO:0000318"/>
    <property type="project" value="GO_Central"/>
</dbReference>
<dbReference type="HOGENOM" id="CLU_004762_0_0_1"/>
<dbReference type="Proteomes" id="UP000265566">
    <property type="component" value="Chromosome 1"/>
</dbReference>
<dbReference type="InterPro" id="IPR017956">
    <property type="entry name" value="AT_hook_DNA-bd_motif"/>
</dbReference>
<dbReference type="PANTHER" id="PTHR15052:SF2">
    <property type="entry name" value="GENERAL TRANSCRIPTION FACTOR 3C POLYPEPTIDE 2"/>
    <property type="match status" value="1"/>
</dbReference>
<comment type="subcellular location">
    <subcellularLocation>
        <location evidence="1">Nucleus</location>
    </subcellularLocation>
</comment>
<evidence type="ECO:0000256" key="3">
    <source>
        <dbReference type="ARBA" id="ARBA00023242"/>
    </source>
</evidence>
<dbReference type="AlphaFoldDB" id="A0A072VKV4"/>
<dbReference type="Gramene" id="rna3400">
    <property type="protein sequence ID" value="RHN79587.1"/>
    <property type="gene ID" value="gene3400"/>
</dbReference>
<dbReference type="EnsemblPlants" id="KEH42063">
    <property type="protein sequence ID" value="KEH42063"/>
    <property type="gene ID" value="MTR_1g060580"/>
</dbReference>
<dbReference type="GO" id="GO:0003677">
    <property type="term" value="F:DNA binding"/>
    <property type="evidence" value="ECO:0007669"/>
    <property type="project" value="InterPro"/>
</dbReference>
<feature type="compositionally biased region" description="Basic and acidic residues" evidence="4">
    <location>
        <begin position="253"/>
        <end position="268"/>
    </location>
</feature>
<dbReference type="SMART" id="SM00384">
    <property type="entry name" value="AT_hook"/>
    <property type="match status" value="3"/>
</dbReference>
<evidence type="ECO:0000313" key="7">
    <source>
        <dbReference type="EnsemblPlants" id="KEH42063"/>
    </source>
</evidence>
<dbReference type="InterPro" id="IPR001680">
    <property type="entry name" value="WD40_rpt"/>
</dbReference>
<dbReference type="PRINTS" id="PR00929">
    <property type="entry name" value="ATHOOK"/>
</dbReference>